<feature type="non-terminal residue" evidence="1">
    <location>
        <position position="1"/>
    </location>
</feature>
<reference evidence="1 2" key="1">
    <citation type="submission" date="2019-12" db="EMBL/GenBank/DDBJ databases">
        <authorList>
            <person name="Alioto T."/>
            <person name="Alioto T."/>
            <person name="Gomez Garrido J."/>
        </authorList>
    </citation>
    <scope>NUCLEOTIDE SEQUENCE [LARGE SCALE GENOMIC DNA]</scope>
</reference>
<gene>
    <name evidence="1" type="ORF">OLEA9_A032437</name>
</gene>
<dbReference type="Proteomes" id="UP000594638">
    <property type="component" value="Unassembled WGS sequence"/>
</dbReference>
<proteinExistence type="predicted"/>
<sequence>CKATLILVGARSNSHLPPMTRFLLHHKYRTKKPKDALKMAKPFFSSQWIGPPLNTSGCILQDCSTIEDDPGPPRGC</sequence>
<name>A0A8S0T2E2_OLEEU</name>
<accession>A0A8S0T2E2</accession>
<keyword evidence="2" id="KW-1185">Reference proteome</keyword>
<protein>
    <submittedName>
        <fullName evidence="1">Uncharacterized protein</fullName>
    </submittedName>
</protein>
<dbReference type="Gramene" id="OE9A032437T1">
    <property type="protein sequence ID" value="OE9A032437C1"/>
    <property type="gene ID" value="OE9A032437"/>
</dbReference>
<evidence type="ECO:0000313" key="2">
    <source>
        <dbReference type="Proteomes" id="UP000594638"/>
    </source>
</evidence>
<dbReference type="AlphaFoldDB" id="A0A8S0T2E2"/>
<comment type="caution">
    <text evidence="1">The sequence shown here is derived from an EMBL/GenBank/DDBJ whole genome shotgun (WGS) entry which is preliminary data.</text>
</comment>
<dbReference type="EMBL" id="CACTIH010005591">
    <property type="protein sequence ID" value="CAA2998365.1"/>
    <property type="molecule type" value="Genomic_DNA"/>
</dbReference>
<organism evidence="1 2">
    <name type="scientific">Olea europaea subsp. europaea</name>
    <dbReference type="NCBI Taxonomy" id="158383"/>
    <lineage>
        <taxon>Eukaryota</taxon>
        <taxon>Viridiplantae</taxon>
        <taxon>Streptophyta</taxon>
        <taxon>Embryophyta</taxon>
        <taxon>Tracheophyta</taxon>
        <taxon>Spermatophyta</taxon>
        <taxon>Magnoliopsida</taxon>
        <taxon>eudicotyledons</taxon>
        <taxon>Gunneridae</taxon>
        <taxon>Pentapetalae</taxon>
        <taxon>asterids</taxon>
        <taxon>lamiids</taxon>
        <taxon>Lamiales</taxon>
        <taxon>Oleaceae</taxon>
        <taxon>Oleeae</taxon>
        <taxon>Olea</taxon>
    </lineage>
</organism>
<evidence type="ECO:0000313" key="1">
    <source>
        <dbReference type="EMBL" id="CAA2998365.1"/>
    </source>
</evidence>